<name>A0ABN1ETU6_9PROT</name>
<gene>
    <name evidence="2" type="ORF">GCM10009416_11270</name>
</gene>
<keyword evidence="1" id="KW-0732">Signal</keyword>
<keyword evidence="3" id="KW-1185">Reference proteome</keyword>
<reference evidence="2 3" key="1">
    <citation type="journal article" date="2019" name="Int. J. Syst. Evol. Microbiol.">
        <title>The Global Catalogue of Microorganisms (GCM) 10K type strain sequencing project: providing services to taxonomists for standard genome sequencing and annotation.</title>
        <authorList>
            <consortium name="The Broad Institute Genomics Platform"/>
            <consortium name="The Broad Institute Genome Sequencing Center for Infectious Disease"/>
            <person name="Wu L."/>
            <person name="Ma J."/>
        </authorList>
    </citation>
    <scope>NUCLEOTIDE SEQUENCE [LARGE SCALE GENOMIC DNA]</scope>
    <source>
        <strain evidence="2 3">JCM 9933</strain>
    </source>
</reference>
<proteinExistence type="predicted"/>
<sequence length="243" mass="25379">MRRRAVLACACVALAGLGPPRAARAAPGAVDIALVLAADVSRSIDPDEARLQREGYRSAVSDPEIVRAIRGGMLGAAALAYVEWSGVEYQRVVLPWARIASQADADAWAEALAKAPSNAVGQTSLWGAIDFSRRVLADCPWEATRRVVDVSGDGENNSGPPAGDARDRAVAEGITVNGLAIMNDRPAFGRSSGPLDRYYEENVIGGPGAFVVAVADFEAFGLAVKRKLVREIAGSPAGAARPS</sequence>
<dbReference type="EMBL" id="BAAAFZ010000009">
    <property type="protein sequence ID" value="GAA0574332.1"/>
    <property type="molecule type" value="Genomic_DNA"/>
</dbReference>
<dbReference type="Gene3D" id="3.40.50.410">
    <property type="entry name" value="von Willebrand factor, type A domain"/>
    <property type="match status" value="1"/>
</dbReference>
<dbReference type="InterPro" id="IPR010607">
    <property type="entry name" value="DUF1194"/>
</dbReference>
<evidence type="ECO:0000313" key="2">
    <source>
        <dbReference type="EMBL" id="GAA0574332.1"/>
    </source>
</evidence>
<feature type="signal peptide" evidence="1">
    <location>
        <begin position="1"/>
        <end position="25"/>
    </location>
</feature>
<dbReference type="InterPro" id="IPR036465">
    <property type="entry name" value="vWFA_dom_sf"/>
</dbReference>
<dbReference type="Pfam" id="PF06707">
    <property type="entry name" value="DUF1194"/>
    <property type="match status" value="1"/>
</dbReference>
<feature type="chain" id="PRO_5046844405" evidence="1">
    <location>
        <begin position="26"/>
        <end position="243"/>
    </location>
</feature>
<protein>
    <submittedName>
        <fullName evidence="2">DUF1194 domain-containing protein</fullName>
    </submittedName>
</protein>
<dbReference type="Proteomes" id="UP001501588">
    <property type="component" value="Unassembled WGS sequence"/>
</dbReference>
<accession>A0ABN1ETU6</accession>
<dbReference type="SUPFAM" id="SSF53300">
    <property type="entry name" value="vWA-like"/>
    <property type="match status" value="1"/>
</dbReference>
<comment type="caution">
    <text evidence="2">The sequence shown here is derived from an EMBL/GenBank/DDBJ whole genome shotgun (WGS) entry which is preliminary data.</text>
</comment>
<dbReference type="RefSeq" id="WP_343894196.1">
    <property type="nucleotide sequence ID" value="NZ_BAAAFZ010000009.1"/>
</dbReference>
<evidence type="ECO:0000256" key="1">
    <source>
        <dbReference type="SAM" id="SignalP"/>
    </source>
</evidence>
<dbReference type="CDD" id="cd00198">
    <property type="entry name" value="vWFA"/>
    <property type="match status" value="1"/>
</dbReference>
<evidence type="ECO:0000313" key="3">
    <source>
        <dbReference type="Proteomes" id="UP001501588"/>
    </source>
</evidence>
<organism evidence="2 3">
    <name type="scientific">Craurococcus roseus</name>
    <dbReference type="NCBI Taxonomy" id="77585"/>
    <lineage>
        <taxon>Bacteria</taxon>
        <taxon>Pseudomonadati</taxon>
        <taxon>Pseudomonadota</taxon>
        <taxon>Alphaproteobacteria</taxon>
        <taxon>Acetobacterales</taxon>
        <taxon>Acetobacteraceae</taxon>
        <taxon>Craurococcus</taxon>
    </lineage>
</organism>